<name>A0A1M7R1I9_9ACTN</name>
<feature type="region of interest" description="Disordered" evidence="1">
    <location>
        <begin position="233"/>
        <end position="272"/>
    </location>
</feature>
<feature type="region of interest" description="Disordered" evidence="1">
    <location>
        <begin position="28"/>
        <end position="61"/>
    </location>
</feature>
<feature type="compositionally biased region" description="Basic and acidic residues" evidence="1">
    <location>
        <begin position="263"/>
        <end position="272"/>
    </location>
</feature>
<feature type="compositionally biased region" description="Basic residues" evidence="1">
    <location>
        <begin position="236"/>
        <end position="249"/>
    </location>
</feature>
<dbReference type="Proteomes" id="UP000184111">
    <property type="component" value="Unassembled WGS sequence"/>
</dbReference>
<dbReference type="STRING" id="310782.SAMN05216499_1642"/>
<sequence length="272" mass="28412">MSPLDHPPLVRPLDRAASRLAGAGVCPGLQGLPGGNRSRTRGVGSSCDLARRRGAPAGGRRVAVASGEAGVRRWPAVPVPGASWRGRWSGTEVHCCGTAKYMAAAGSGVRAGQHVGQSALLPVRTAWRALAGGRRRGSCARSAGPGSGRTGRAAAGFPRAHPRRYPRVHPTLSRAAGVFCLVRPLVRTSLRMPTTPLPSTLLGRTWGKGTVRRRRAAGCEGSSAGFGLRRAAGRAAGRRWLRRPGKRPGRAVGGSGDHGQPPRSDRRRGGVR</sequence>
<dbReference type="AlphaFoldDB" id="A0A1M7R1I9"/>
<gene>
    <name evidence="2" type="ORF">SAMN05216499_1642</name>
</gene>
<protein>
    <submittedName>
        <fullName evidence="2">Uncharacterized protein</fullName>
    </submittedName>
</protein>
<reference evidence="2 3" key="1">
    <citation type="submission" date="2016-11" db="EMBL/GenBank/DDBJ databases">
        <authorList>
            <person name="Jaros S."/>
            <person name="Januszkiewicz K."/>
            <person name="Wedrychowicz H."/>
        </authorList>
    </citation>
    <scope>NUCLEOTIDE SEQUENCE [LARGE SCALE GENOMIC DNA]</scope>
    <source>
        <strain evidence="2 3">CGMCC 4.2025</strain>
    </source>
</reference>
<organism evidence="2 3">
    <name type="scientific">Actinacidiphila paucisporea</name>
    <dbReference type="NCBI Taxonomy" id="310782"/>
    <lineage>
        <taxon>Bacteria</taxon>
        <taxon>Bacillati</taxon>
        <taxon>Actinomycetota</taxon>
        <taxon>Actinomycetes</taxon>
        <taxon>Kitasatosporales</taxon>
        <taxon>Streptomycetaceae</taxon>
        <taxon>Actinacidiphila</taxon>
    </lineage>
</organism>
<accession>A0A1M7R1I9</accession>
<feature type="region of interest" description="Disordered" evidence="1">
    <location>
        <begin position="136"/>
        <end position="165"/>
    </location>
</feature>
<keyword evidence="3" id="KW-1185">Reference proteome</keyword>
<evidence type="ECO:0000256" key="1">
    <source>
        <dbReference type="SAM" id="MobiDB-lite"/>
    </source>
</evidence>
<proteinExistence type="predicted"/>
<dbReference type="EMBL" id="FRBI01000064">
    <property type="protein sequence ID" value="SHN38322.1"/>
    <property type="molecule type" value="Genomic_DNA"/>
</dbReference>
<evidence type="ECO:0000313" key="3">
    <source>
        <dbReference type="Proteomes" id="UP000184111"/>
    </source>
</evidence>
<evidence type="ECO:0000313" key="2">
    <source>
        <dbReference type="EMBL" id="SHN38322.1"/>
    </source>
</evidence>